<accession>A0A814PGI3</accession>
<sequence length="137" mass="15682">MGNSVSYASNAMSAEEKHEWLQSVQPGDIIMFKRGLSIYWAIYVGNGKVIHFSGACLDIGGRIIEEEIWDVIGQHKARVHNGRDDRWNPLPPEEIVQRARYALETSERNLSLRNSEHFAIYCRYGQMNNAQLIFLAD</sequence>
<feature type="domain" description="LRAT" evidence="5">
    <location>
        <begin position="29"/>
        <end position="131"/>
    </location>
</feature>
<dbReference type="GO" id="GO:0004623">
    <property type="term" value="F:phospholipase A2 activity"/>
    <property type="evidence" value="ECO:0007669"/>
    <property type="project" value="TreeGrafter"/>
</dbReference>
<evidence type="ECO:0000256" key="4">
    <source>
        <dbReference type="ARBA" id="ARBA00023098"/>
    </source>
</evidence>
<evidence type="ECO:0000256" key="1">
    <source>
        <dbReference type="ARBA" id="ARBA00007824"/>
    </source>
</evidence>
<dbReference type="PANTHER" id="PTHR13943">
    <property type="entry name" value="HRAS-LIKE SUPPRESSOR - RELATED"/>
    <property type="match status" value="1"/>
</dbReference>
<proteinExistence type="inferred from homology"/>
<reference evidence="6" key="1">
    <citation type="submission" date="2021-02" db="EMBL/GenBank/DDBJ databases">
        <authorList>
            <person name="Nowell W R."/>
        </authorList>
    </citation>
    <scope>NUCLEOTIDE SEQUENCE</scope>
</reference>
<dbReference type="EMBL" id="CAJNOO010001145">
    <property type="protein sequence ID" value="CAF1104677.1"/>
    <property type="molecule type" value="Genomic_DNA"/>
</dbReference>
<dbReference type="InterPro" id="IPR051496">
    <property type="entry name" value="H-rev107_PLA/AT"/>
</dbReference>
<protein>
    <recommendedName>
        <fullName evidence="5">LRAT domain-containing protein</fullName>
    </recommendedName>
</protein>
<organism evidence="6 7">
    <name type="scientific">Rotaria sordida</name>
    <dbReference type="NCBI Taxonomy" id="392033"/>
    <lineage>
        <taxon>Eukaryota</taxon>
        <taxon>Metazoa</taxon>
        <taxon>Spiralia</taxon>
        <taxon>Gnathifera</taxon>
        <taxon>Rotifera</taxon>
        <taxon>Eurotatoria</taxon>
        <taxon>Bdelloidea</taxon>
        <taxon>Philodinida</taxon>
        <taxon>Philodinidae</taxon>
        <taxon>Rotaria</taxon>
    </lineage>
</organism>
<dbReference type="OrthoDB" id="421951at2759"/>
<keyword evidence="3" id="KW-0378">Hydrolase</keyword>
<dbReference type="Pfam" id="PF04970">
    <property type="entry name" value="LRAT"/>
    <property type="match status" value="1"/>
</dbReference>
<comment type="similarity">
    <text evidence="1">Belongs to the H-rev107 family.</text>
</comment>
<name>A0A814PGI3_9BILA</name>
<dbReference type="Proteomes" id="UP000663882">
    <property type="component" value="Unassembled WGS sequence"/>
</dbReference>
<dbReference type="GO" id="GO:0016410">
    <property type="term" value="F:N-acyltransferase activity"/>
    <property type="evidence" value="ECO:0007669"/>
    <property type="project" value="TreeGrafter"/>
</dbReference>
<dbReference type="PANTHER" id="PTHR13943:SF77">
    <property type="entry name" value="LRAT DOMAIN-CONTAINING PROTEIN"/>
    <property type="match status" value="1"/>
</dbReference>
<evidence type="ECO:0000259" key="5">
    <source>
        <dbReference type="PROSITE" id="PS51934"/>
    </source>
</evidence>
<dbReference type="GO" id="GO:0005737">
    <property type="term" value="C:cytoplasm"/>
    <property type="evidence" value="ECO:0007669"/>
    <property type="project" value="TreeGrafter"/>
</dbReference>
<dbReference type="AlphaFoldDB" id="A0A814PGI3"/>
<keyword evidence="4" id="KW-0443">Lipid metabolism</keyword>
<evidence type="ECO:0000313" key="6">
    <source>
        <dbReference type="EMBL" id="CAF1104677.1"/>
    </source>
</evidence>
<comment type="caution">
    <text evidence="6">The sequence shown here is derived from an EMBL/GenBank/DDBJ whole genome shotgun (WGS) entry which is preliminary data.</text>
</comment>
<evidence type="ECO:0000256" key="2">
    <source>
        <dbReference type="ARBA" id="ARBA00022679"/>
    </source>
</evidence>
<evidence type="ECO:0000313" key="7">
    <source>
        <dbReference type="Proteomes" id="UP000663882"/>
    </source>
</evidence>
<dbReference type="Gene3D" id="3.90.1720.10">
    <property type="entry name" value="endopeptidase domain like (from Nostoc punctiforme)"/>
    <property type="match status" value="1"/>
</dbReference>
<evidence type="ECO:0000256" key="3">
    <source>
        <dbReference type="ARBA" id="ARBA00022801"/>
    </source>
</evidence>
<dbReference type="InterPro" id="IPR007053">
    <property type="entry name" value="LRAT_dom"/>
</dbReference>
<keyword evidence="2" id="KW-0808">Transferase</keyword>
<dbReference type="PROSITE" id="PS51934">
    <property type="entry name" value="LRAT"/>
    <property type="match status" value="1"/>
</dbReference>
<gene>
    <name evidence="6" type="ORF">RFH988_LOCUS19503</name>
</gene>
<dbReference type="GO" id="GO:0008970">
    <property type="term" value="F:phospholipase A1 activity"/>
    <property type="evidence" value="ECO:0007669"/>
    <property type="project" value="TreeGrafter"/>
</dbReference>
<dbReference type="GO" id="GO:0070292">
    <property type="term" value="P:N-acylphosphatidylethanolamine metabolic process"/>
    <property type="evidence" value="ECO:0007669"/>
    <property type="project" value="TreeGrafter"/>
</dbReference>